<dbReference type="HOGENOM" id="CLU_020336_22_0_6"/>
<dbReference type="AlphaFoldDB" id="Q4KE18"/>
<reference evidence="2 3" key="1">
    <citation type="journal article" date="2005" name="Nat. Biotechnol.">
        <title>Complete genome sequence of the plant commensal Pseudomonas fluorescens Pf-5.</title>
        <authorList>
            <person name="Paulsen I.T."/>
            <person name="Press C.M."/>
            <person name="Ravel J."/>
            <person name="Kobayashi D.Y."/>
            <person name="Myers G.S."/>
            <person name="Mavrodi D.V."/>
            <person name="DeBoy R.T."/>
            <person name="Seshadri R."/>
            <person name="Ren Q."/>
            <person name="Madupu R."/>
            <person name="Dodson R.J."/>
            <person name="Durkin A.S."/>
            <person name="Brinkac L.M."/>
            <person name="Daugherty S.C."/>
            <person name="Sullivan S.A."/>
            <person name="Rosovitz M.J."/>
            <person name="Gwinn M.L."/>
            <person name="Zhou L."/>
            <person name="Schneider D.J."/>
            <person name="Cartinhour S.W."/>
            <person name="Nelson W.C."/>
            <person name="Weidman J."/>
            <person name="Watkins K."/>
            <person name="Tran K."/>
            <person name="Khouri H."/>
            <person name="Pierson E.A."/>
            <person name="Pierson L.S.III."/>
            <person name="Thomashow L.S."/>
            <person name="Loper J.E."/>
        </authorList>
    </citation>
    <scope>NUCLEOTIDE SEQUENCE [LARGE SCALE GENOMIC DNA]</scope>
    <source>
        <strain evidence="3">ATCC BAA-477 / NRRL B-23932 / Pf-5</strain>
    </source>
</reference>
<feature type="domain" description="AB hydrolase-1" evidence="1">
    <location>
        <begin position="43"/>
        <end position="290"/>
    </location>
</feature>
<dbReference type="eggNOG" id="COG0596">
    <property type="taxonomic scope" value="Bacteria"/>
</dbReference>
<organism evidence="2 3">
    <name type="scientific">Pseudomonas fluorescens (strain ATCC BAA-477 / NRRL B-23932 / Pf-5)</name>
    <dbReference type="NCBI Taxonomy" id="220664"/>
    <lineage>
        <taxon>Bacteria</taxon>
        <taxon>Pseudomonadati</taxon>
        <taxon>Pseudomonadota</taxon>
        <taxon>Gammaproteobacteria</taxon>
        <taxon>Pseudomonadales</taxon>
        <taxon>Pseudomonadaceae</taxon>
        <taxon>Pseudomonas</taxon>
    </lineage>
</organism>
<gene>
    <name evidence="2" type="ordered locus">PFL_2408</name>
</gene>
<dbReference type="KEGG" id="pfl:PFL_2408"/>
<evidence type="ECO:0000313" key="3">
    <source>
        <dbReference type="Proteomes" id="UP000008540"/>
    </source>
</evidence>
<dbReference type="PANTHER" id="PTHR43194:SF2">
    <property type="entry name" value="PEROXISOMAL MEMBRANE PROTEIN LPX1"/>
    <property type="match status" value="1"/>
</dbReference>
<dbReference type="SUPFAM" id="SSF53474">
    <property type="entry name" value="alpha/beta-Hydrolases"/>
    <property type="match status" value="1"/>
</dbReference>
<dbReference type="STRING" id="220664.PFL_2408"/>
<evidence type="ECO:0000259" key="1">
    <source>
        <dbReference type="Pfam" id="PF12697"/>
    </source>
</evidence>
<dbReference type="InterPro" id="IPR029058">
    <property type="entry name" value="AB_hydrolase_fold"/>
</dbReference>
<dbReference type="InterPro" id="IPR050228">
    <property type="entry name" value="Carboxylesterase_BioH"/>
</dbReference>
<dbReference type="EMBL" id="CP000076">
    <property type="protein sequence ID" value="AAY91681.1"/>
    <property type="molecule type" value="Genomic_DNA"/>
</dbReference>
<sequence length="305" mass="33703">MPGCIQRLPRGPMQLLPWSYPCPEGFTLRGLRSAPSGKPLLHFLHGNGFCSMAYQPMLALLAESFDLWLSDVQGHGDTDHGGPFLGWNRTAELAAEAFEAGLDAYGEVPRYALGHSFGGVLTCLIVAERPQLFRKAVMLDPVIFTPSMIGSLGVLSALGLNRRHSLARKAAARRRRWPDRAAAKAALANRGIFKGWSDAALAAYVEHGLKDDEQGVALKCAPEREVDIYSSFPRRLWRSLRQVKTPSLVIHGRDSYPYVARSIKRWAAINRHLSTQVIDGQHCFMQVDPATSARSIQGFLQTEGR</sequence>
<evidence type="ECO:0000313" key="2">
    <source>
        <dbReference type="EMBL" id="AAY91681.1"/>
    </source>
</evidence>
<dbReference type="PANTHER" id="PTHR43194">
    <property type="entry name" value="HYDROLASE ALPHA/BETA FOLD FAMILY"/>
    <property type="match status" value="1"/>
</dbReference>
<accession>Q4KE18</accession>
<dbReference type="InterPro" id="IPR000073">
    <property type="entry name" value="AB_hydrolase_1"/>
</dbReference>
<dbReference type="Gene3D" id="3.40.50.1820">
    <property type="entry name" value="alpha/beta hydrolase"/>
    <property type="match status" value="1"/>
</dbReference>
<protein>
    <recommendedName>
        <fullName evidence="1">AB hydrolase-1 domain-containing protein</fullName>
    </recommendedName>
</protein>
<proteinExistence type="predicted"/>
<dbReference type="Pfam" id="PF12697">
    <property type="entry name" value="Abhydrolase_6"/>
    <property type="match status" value="1"/>
</dbReference>
<name>Q4KE18_PSEF5</name>
<dbReference type="Proteomes" id="UP000008540">
    <property type="component" value="Chromosome"/>
</dbReference>
<dbReference type="ESTHER" id="psef5-q4ke18">
    <property type="family name" value="6_AlphaBeta_hydrolase"/>
</dbReference>